<organism evidence="2 3">
    <name type="scientific">Plasmopara halstedii</name>
    <name type="common">Downy mildew of sunflower</name>
    <dbReference type="NCBI Taxonomy" id="4781"/>
    <lineage>
        <taxon>Eukaryota</taxon>
        <taxon>Sar</taxon>
        <taxon>Stramenopiles</taxon>
        <taxon>Oomycota</taxon>
        <taxon>Peronosporomycetes</taxon>
        <taxon>Peronosporales</taxon>
        <taxon>Peronosporaceae</taxon>
        <taxon>Plasmopara</taxon>
    </lineage>
</organism>
<dbReference type="Proteomes" id="UP000054928">
    <property type="component" value="Unassembled WGS sequence"/>
</dbReference>
<evidence type="ECO:0000313" key="2">
    <source>
        <dbReference type="EMBL" id="CEG39206.1"/>
    </source>
</evidence>
<dbReference type="GeneID" id="36404315"/>
<proteinExistence type="predicted"/>
<protein>
    <submittedName>
        <fullName evidence="2">Uncharacterized protein</fullName>
    </submittedName>
</protein>
<keyword evidence="1" id="KW-0472">Membrane</keyword>
<reference evidence="3" key="1">
    <citation type="submission" date="2014-09" db="EMBL/GenBank/DDBJ databases">
        <authorList>
            <person name="Sharma Rahul"/>
            <person name="Thines Marco"/>
        </authorList>
    </citation>
    <scope>NUCLEOTIDE SEQUENCE [LARGE SCALE GENOMIC DNA]</scope>
</reference>
<keyword evidence="1" id="KW-0812">Transmembrane</keyword>
<keyword evidence="3" id="KW-1185">Reference proteome</keyword>
<dbReference type="RefSeq" id="XP_024575575.1">
    <property type="nucleotide sequence ID" value="XM_024724728.1"/>
</dbReference>
<accession>A0A0P1AEU5</accession>
<dbReference type="AlphaFoldDB" id="A0A0P1AEU5"/>
<sequence>MVKLRAFGCDLISWVFSFEACALALDVADKCILGPVDPTEMYTALLAPAFSISALFFTLAQILTSM</sequence>
<evidence type="ECO:0000313" key="3">
    <source>
        <dbReference type="Proteomes" id="UP000054928"/>
    </source>
</evidence>
<feature type="transmembrane region" description="Helical" evidence="1">
    <location>
        <begin position="40"/>
        <end position="63"/>
    </location>
</feature>
<evidence type="ECO:0000256" key="1">
    <source>
        <dbReference type="SAM" id="Phobius"/>
    </source>
</evidence>
<keyword evidence="1" id="KW-1133">Transmembrane helix</keyword>
<dbReference type="EMBL" id="CCYD01000409">
    <property type="protein sequence ID" value="CEG39206.1"/>
    <property type="molecule type" value="Genomic_DNA"/>
</dbReference>
<name>A0A0P1AEU5_PLAHL</name>